<sequence>MPSAAHFTFNQREGVLLLAHTSAVSASAIIALLSYITYSALTILPGSRRRWRIGGATEILFLNQLGADLVQATGGLMNIKWAVDGTVYASPFCVAQGAVKQAADVGVALSTLAIAFYTLYVLCFSGEAQVADDYERRKSLRRGLIFVVCLWIVIGLLVAVDIGAHGAYHFYGPTGYWCWIAARYSVHRIVLDYAAMWMTAGINIVIYSIVFLYIKGYIATKGWRIYRPPVRQEISDMASRRAYGLLYYPAVYIIAVLPLSIVRYSAFTHHSTPFGATIFVDMIYLSNGLFNVILFSVTRPFLLPHDPNSPDGSPRQGPISEVQPPIQDAAINGPPSIPQLILNNSHRQSIISAGPSTLQSSTAGWGVQRSEGSSHDAANNGLPSILNFRSSSYR</sequence>
<evidence type="ECO:0000313" key="2">
    <source>
        <dbReference type="Proteomes" id="UP001207468"/>
    </source>
</evidence>
<dbReference type="Proteomes" id="UP001207468">
    <property type="component" value="Unassembled WGS sequence"/>
</dbReference>
<dbReference type="EMBL" id="JAGFNK010000130">
    <property type="protein sequence ID" value="KAI9507341.1"/>
    <property type="molecule type" value="Genomic_DNA"/>
</dbReference>
<comment type="caution">
    <text evidence="1">The sequence shown here is derived from an EMBL/GenBank/DDBJ whole genome shotgun (WGS) entry which is preliminary data.</text>
</comment>
<organism evidence="1 2">
    <name type="scientific">Russula earlei</name>
    <dbReference type="NCBI Taxonomy" id="71964"/>
    <lineage>
        <taxon>Eukaryota</taxon>
        <taxon>Fungi</taxon>
        <taxon>Dikarya</taxon>
        <taxon>Basidiomycota</taxon>
        <taxon>Agaricomycotina</taxon>
        <taxon>Agaricomycetes</taxon>
        <taxon>Russulales</taxon>
        <taxon>Russulaceae</taxon>
        <taxon>Russula</taxon>
    </lineage>
</organism>
<accession>A0ACC0U6R0</accession>
<keyword evidence="2" id="KW-1185">Reference proteome</keyword>
<proteinExistence type="predicted"/>
<evidence type="ECO:0000313" key="1">
    <source>
        <dbReference type="EMBL" id="KAI9507341.1"/>
    </source>
</evidence>
<name>A0ACC0U6R0_9AGAM</name>
<gene>
    <name evidence="1" type="ORF">F5148DRAFT_1309566</name>
</gene>
<reference evidence="1" key="1">
    <citation type="submission" date="2021-03" db="EMBL/GenBank/DDBJ databases">
        <title>Evolutionary priming and transition to the ectomycorrhizal habit in an iconic lineage of mushroom-forming fungi: is preadaptation a requirement?</title>
        <authorList>
            <consortium name="DOE Joint Genome Institute"/>
            <person name="Looney B.P."/>
            <person name="Miyauchi S."/>
            <person name="Morin E."/>
            <person name="Drula E."/>
            <person name="Courty P.E."/>
            <person name="Chicoki N."/>
            <person name="Fauchery L."/>
            <person name="Kohler A."/>
            <person name="Kuo A."/>
            <person name="LaButti K."/>
            <person name="Pangilinan J."/>
            <person name="Lipzen A."/>
            <person name="Riley R."/>
            <person name="Andreopoulos W."/>
            <person name="He G."/>
            <person name="Johnson J."/>
            <person name="Barry K.W."/>
            <person name="Grigoriev I.V."/>
            <person name="Nagy L."/>
            <person name="Hibbett D."/>
            <person name="Henrissat B."/>
            <person name="Matheny P.B."/>
            <person name="Labbe J."/>
            <person name="Martin A.F."/>
        </authorList>
    </citation>
    <scope>NUCLEOTIDE SEQUENCE</scope>
    <source>
        <strain evidence="1">BPL698</strain>
    </source>
</reference>
<protein>
    <submittedName>
        <fullName evidence="1">Uncharacterized protein</fullName>
    </submittedName>
</protein>